<dbReference type="Gene3D" id="1.10.150.200">
    <property type="entry name" value="Maltooligosyl trehalose synthase, domain 3"/>
    <property type="match status" value="1"/>
</dbReference>
<protein>
    <submittedName>
        <fullName evidence="2">Malto-oligosyltrehalose synthase</fullName>
    </submittedName>
</protein>
<accession>A0ABT1C9X2</accession>
<dbReference type="EMBL" id="JAMXQS010000007">
    <property type="protein sequence ID" value="MCO6050971.1"/>
    <property type="molecule type" value="Genomic_DNA"/>
</dbReference>
<reference evidence="2 3" key="1">
    <citation type="submission" date="2022-06" db="EMBL/GenBank/DDBJ databases">
        <title>Mesorhizobium sp. strain RP14 Genome sequencing and assembly.</title>
        <authorList>
            <person name="Kim I."/>
        </authorList>
    </citation>
    <scope>NUCLEOTIDE SEQUENCE [LARGE SCALE GENOMIC DNA]</scope>
    <source>
        <strain evidence="3">RP14(2022)</strain>
    </source>
</reference>
<comment type="caution">
    <text evidence="2">The sequence shown here is derived from an EMBL/GenBank/DDBJ whole genome shotgun (WGS) entry which is preliminary data.</text>
</comment>
<dbReference type="SUPFAM" id="SSF51445">
    <property type="entry name" value="(Trans)glycosidases"/>
    <property type="match status" value="1"/>
</dbReference>
<dbReference type="Pfam" id="PF00128">
    <property type="entry name" value="Alpha-amylase"/>
    <property type="match status" value="1"/>
</dbReference>
<dbReference type="PANTHER" id="PTHR10357:SF216">
    <property type="entry name" value="MALTOOLIGOSYL TREHALOSE SYNTHASE-RELATED"/>
    <property type="match status" value="1"/>
</dbReference>
<proteinExistence type="predicted"/>
<name>A0ABT1C9X2_9HYPH</name>
<dbReference type="NCBIfam" id="TIGR02401">
    <property type="entry name" value="trehalose_TreY"/>
    <property type="match status" value="1"/>
</dbReference>
<evidence type="ECO:0000259" key="1">
    <source>
        <dbReference type="SMART" id="SM00642"/>
    </source>
</evidence>
<gene>
    <name evidence="2" type="primary">treY</name>
    <name evidence="2" type="ORF">NGM99_14400</name>
</gene>
<dbReference type="Gene3D" id="3.20.20.80">
    <property type="entry name" value="Glycosidases"/>
    <property type="match status" value="1"/>
</dbReference>
<dbReference type="InterPro" id="IPR006047">
    <property type="entry name" value="GH13_cat_dom"/>
</dbReference>
<dbReference type="SMART" id="SM00642">
    <property type="entry name" value="Aamy"/>
    <property type="match status" value="1"/>
</dbReference>
<dbReference type="CDD" id="cd11336">
    <property type="entry name" value="AmyAc_MTSase"/>
    <property type="match status" value="1"/>
</dbReference>
<evidence type="ECO:0000313" key="3">
    <source>
        <dbReference type="Proteomes" id="UP001205906"/>
    </source>
</evidence>
<organism evidence="2 3">
    <name type="scientific">Mesorhizobium liriopis</name>
    <dbReference type="NCBI Taxonomy" id="2953882"/>
    <lineage>
        <taxon>Bacteria</taxon>
        <taxon>Pseudomonadati</taxon>
        <taxon>Pseudomonadota</taxon>
        <taxon>Alphaproteobacteria</taxon>
        <taxon>Hyphomicrobiales</taxon>
        <taxon>Phyllobacteriaceae</taxon>
        <taxon>Mesorhizobium</taxon>
    </lineage>
</organism>
<dbReference type="Gene3D" id="3.30.1590.10">
    <property type="entry name" value="Maltooligosyl trehalose synthase, domain 2"/>
    <property type="match status" value="1"/>
</dbReference>
<dbReference type="PANTHER" id="PTHR10357">
    <property type="entry name" value="ALPHA-AMYLASE FAMILY MEMBER"/>
    <property type="match status" value="1"/>
</dbReference>
<keyword evidence="3" id="KW-1185">Reference proteome</keyword>
<dbReference type="InterPro" id="IPR013797">
    <property type="entry name" value="Maltooligo_trehalose_synth_4"/>
</dbReference>
<dbReference type="RefSeq" id="WP_252820101.1">
    <property type="nucleotide sequence ID" value="NZ_JAMXQS010000007.1"/>
</dbReference>
<dbReference type="InterPro" id="IPR017853">
    <property type="entry name" value="GH"/>
</dbReference>
<evidence type="ECO:0000313" key="2">
    <source>
        <dbReference type="EMBL" id="MCO6050971.1"/>
    </source>
</evidence>
<sequence>MTLPRATYRLQFREGMTFDRAAGLVPYLKTLGISHLYASPIYTAPEGSTHGYDVANHNEIDPSLGGRKGFDRLSAALKEAGLGLVLDIVPNHMAASLENPWWRSVVEWGADSPYAHHFDINWKERLTLPNLGKTFDEAAQDGEIKLAFDAQTGALALGYYSTLVPLHPRTYEQALAAIEHPLKSEILDAAKTASPDSDRLHETLRRLTADEAFKAELEKISADPSFLKQIHDAQPWKLCFWKEAREHLSYRRFFEVTGLAGVRVEDDKVFDDVHRLTLELVDNGQVDGLRIDHVDGLADPRAYLARLRGKIGPETYLVVEKILGEEEQLPNDWPIEGTTGYEFAARMPELFVEGAGLKALAHAHDALLGRHFDPEAEGAKAKRLMVTHNFATELKGLARMAAGLSDGRWSEEALAQAIAALIVAFPTYRTYGDRNGMPESDQRLLAESAQKADKADLDALGFVLKQLNEGKGDEAGEFRVRFQQLTGPATAKSVEDTLFYRANALIAMNEVGGEPEQGVGSVERFHEAMLAHARRQPHGLLGSSTHDTKRGEDARARLYALSEAPDEWAQAVERWRETNKSKVETLEKGAAPEPETEWLLYQALAGSWPEDIDISDEAALEALSERFAQYVEKALREAKLRTGWSDPDEAYENAVKAYAAHLLDPANGAFLQDFSKALAPFAKTGKRNSLAQTLIKLTAPGVPDIYQGTEGWDLSLVDPDNRRAPDFDALAQRLESVKDKAVAWDLSETGKMALTAAVLALREKESVFFEQASYKVLDIEGPGAETLAGFVREHEGKALLLLVPRLTLKGTDWSETAIVTSARAWTDVETGKEMAPSERLSVRDVLGQRQVALLWSE</sequence>
<feature type="domain" description="Glycosyl hydrolase family 13 catalytic" evidence="1">
    <location>
        <begin position="12"/>
        <end position="456"/>
    </location>
</feature>
<dbReference type="Proteomes" id="UP001205906">
    <property type="component" value="Unassembled WGS sequence"/>
</dbReference>
<dbReference type="Gene3D" id="1.10.10.470">
    <property type="entry name" value="Maltooligosyl trehalose synthase, domain 4"/>
    <property type="match status" value="1"/>
</dbReference>
<dbReference type="InterPro" id="IPR012767">
    <property type="entry name" value="Trehalose_TreY"/>
</dbReference>